<dbReference type="EMBL" id="JANPWB010000009">
    <property type="protein sequence ID" value="KAJ1158151.1"/>
    <property type="molecule type" value="Genomic_DNA"/>
</dbReference>
<protein>
    <submittedName>
        <fullName evidence="2">Uncharacterized protein</fullName>
    </submittedName>
</protein>
<gene>
    <name evidence="2" type="ORF">NDU88_010845</name>
</gene>
<reference evidence="2" key="1">
    <citation type="journal article" date="2022" name="bioRxiv">
        <title>Sequencing and chromosome-scale assembly of the giantPleurodeles waltlgenome.</title>
        <authorList>
            <person name="Brown T."/>
            <person name="Elewa A."/>
            <person name="Iarovenko S."/>
            <person name="Subramanian E."/>
            <person name="Araus A.J."/>
            <person name="Petzold A."/>
            <person name="Susuki M."/>
            <person name="Suzuki K.-i.T."/>
            <person name="Hayashi T."/>
            <person name="Toyoda A."/>
            <person name="Oliveira C."/>
            <person name="Osipova E."/>
            <person name="Leigh N.D."/>
            <person name="Simon A."/>
            <person name="Yun M.H."/>
        </authorList>
    </citation>
    <scope>NUCLEOTIDE SEQUENCE</scope>
    <source>
        <strain evidence="2">20211129_DDA</strain>
        <tissue evidence="2">Liver</tissue>
    </source>
</reference>
<feature type="region of interest" description="Disordered" evidence="1">
    <location>
        <begin position="1"/>
        <end position="54"/>
    </location>
</feature>
<sequence>MAAGGAHRSQSPLKQEATGDDGGPGQRGRESLRDPRVQTKPHRPGGNEASVRCGEVGRSPAVNCAGAAGTKVGRSLALRECPAAALVDTNPPGERESDIKAPVR</sequence>
<feature type="compositionally biased region" description="Basic and acidic residues" evidence="1">
    <location>
        <begin position="93"/>
        <end position="104"/>
    </location>
</feature>
<comment type="caution">
    <text evidence="2">The sequence shown here is derived from an EMBL/GenBank/DDBJ whole genome shotgun (WGS) entry which is preliminary data.</text>
</comment>
<dbReference type="AlphaFoldDB" id="A0AAV7RZC9"/>
<accession>A0AAV7RZC9</accession>
<dbReference type="Proteomes" id="UP001066276">
    <property type="component" value="Chromosome 5"/>
</dbReference>
<evidence type="ECO:0000256" key="1">
    <source>
        <dbReference type="SAM" id="MobiDB-lite"/>
    </source>
</evidence>
<evidence type="ECO:0000313" key="2">
    <source>
        <dbReference type="EMBL" id="KAJ1158151.1"/>
    </source>
</evidence>
<feature type="region of interest" description="Disordered" evidence="1">
    <location>
        <begin position="85"/>
        <end position="104"/>
    </location>
</feature>
<feature type="compositionally biased region" description="Basic and acidic residues" evidence="1">
    <location>
        <begin position="27"/>
        <end position="37"/>
    </location>
</feature>
<proteinExistence type="predicted"/>
<keyword evidence="3" id="KW-1185">Reference proteome</keyword>
<organism evidence="2 3">
    <name type="scientific">Pleurodeles waltl</name>
    <name type="common">Iberian ribbed newt</name>
    <dbReference type="NCBI Taxonomy" id="8319"/>
    <lineage>
        <taxon>Eukaryota</taxon>
        <taxon>Metazoa</taxon>
        <taxon>Chordata</taxon>
        <taxon>Craniata</taxon>
        <taxon>Vertebrata</taxon>
        <taxon>Euteleostomi</taxon>
        <taxon>Amphibia</taxon>
        <taxon>Batrachia</taxon>
        <taxon>Caudata</taxon>
        <taxon>Salamandroidea</taxon>
        <taxon>Salamandridae</taxon>
        <taxon>Pleurodelinae</taxon>
        <taxon>Pleurodeles</taxon>
    </lineage>
</organism>
<name>A0AAV7RZC9_PLEWA</name>
<evidence type="ECO:0000313" key="3">
    <source>
        <dbReference type="Proteomes" id="UP001066276"/>
    </source>
</evidence>